<dbReference type="RefSeq" id="WP_110523782.1">
    <property type="nucleotide sequence ID" value="NZ_QKOE01000004.1"/>
</dbReference>
<name>A0A323UXC8_9RHOO</name>
<keyword evidence="2" id="KW-1185">Reference proteome</keyword>
<comment type="caution">
    <text evidence="1">The sequence shown here is derived from an EMBL/GenBank/DDBJ whole genome shotgun (WGS) entry which is preliminary data.</text>
</comment>
<accession>A0A323UXC8</accession>
<organism evidence="1 2">
    <name type="scientific">Parazoarcus communis SWub3 = DSM 12120</name>
    <dbReference type="NCBI Taxonomy" id="1121029"/>
    <lineage>
        <taxon>Bacteria</taxon>
        <taxon>Pseudomonadati</taxon>
        <taxon>Pseudomonadota</taxon>
        <taxon>Betaproteobacteria</taxon>
        <taxon>Rhodocyclales</taxon>
        <taxon>Zoogloeaceae</taxon>
        <taxon>Parazoarcus</taxon>
    </lineage>
</organism>
<reference evidence="1 2" key="1">
    <citation type="submission" date="2018-06" db="EMBL/GenBank/DDBJ databases">
        <title>Azoarcus communis strain SWub3 genome.</title>
        <authorList>
            <person name="Zorraquino Salvo V."/>
            <person name="Toubiana D."/>
            <person name="Blumwald E."/>
        </authorList>
    </citation>
    <scope>NUCLEOTIDE SEQUENCE [LARGE SCALE GENOMIC DNA]</scope>
    <source>
        <strain evidence="1 2">SWub3</strain>
    </source>
</reference>
<gene>
    <name evidence="1" type="ORF">DNK49_07840</name>
</gene>
<dbReference type="OrthoDB" id="5297707at2"/>
<dbReference type="AlphaFoldDB" id="A0A323UXC8"/>
<proteinExistence type="predicted"/>
<evidence type="ECO:0008006" key="3">
    <source>
        <dbReference type="Google" id="ProtNLM"/>
    </source>
</evidence>
<evidence type="ECO:0000313" key="1">
    <source>
        <dbReference type="EMBL" id="PZA17137.1"/>
    </source>
</evidence>
<sequence length="502" mass="55008">MPEFAPPVDHLDAVLAWLAAEPADDPVVDLTELRKHLDLPASQDIVGTQRLQALDLLRVRALDICSRFRPRLLTAALPLGRSLHLAAADLVEALLVLSEHYRVLLGELQRRWLWSRQQEMAVLSAQGLQMVGEAAMLSAMAGASAPFGLWQKAHALWRASGQMRDGGGVEATPVCLHYLRLLAIAVSQPESLTARELQWLFDFLESIALDGELSTSPIQPEAASYWIDLAQDSPPIAIARKAPGQGSDILFFGPLALNRQVSARVAWLEEKILEAEVVGLDTDGELLDPESSGLPEGLAPLEALALLRRLRDRWATPALRSQPRRRHQYRVQVGAGIKAVWDLLRGTAGEPSEWMVYNESPGGYAILSVGGVDCSLSAGMVLALRREPTQGWTVCVVRWIRSDNPDQVELGLQVISQGCAAVSVGFRGADSQSMSPALMLPPLPAVRPHFAIVAHAGTYASRRFILIHEDKHLYVAQCRVLGLDMQTASIELFQYEVDPYPI</sequence>
<protein>
    <recommendedName>
        <fullName evidence="3">PilZ domain-containing protein</fullName>
    </recommendedName>
</protein>
<dbReference type="Proteomes" id="UP000248259">
    <property type="component" value="Unassembled WGS sequence"/>
</dbReference>
<dbReference type="EMBL" id="QKOE01000004">
    <property type="protein sequence ID" value="PZA17137.1"/>
    <property type="molecule type" value="Genomic_DNA"/>
</dbReference>
<evidence type="ECO:0000313" key="2">
    <source>
        <dbReference type="Proteomes" id="UP000248259"/>
    </source>
</evidence>